<keyword evidence="3" id="KW-0274">FAD</keyword>
<feature type="domain" description="RsdA/BaiN/AoA(So)-like Rossmann fold-like" evidence="5">
    <location>
        <begin position="7"/>
        <end position="434"/>
    </location>
</feature>
<evidence type="ECO:0000259" key="5">
    <source>
        <dbReference type="Pfam" id="PF03486"/>
    </source>
</evidence>
<keyword evidence="2" id="KW-0285">Flavoprotein</keyword>
<organism evidence="7 8">
    <name type="scientific">Undibacterium arcticum</name>
    <dbReference type="NCBI Taxonomy" id="1762892"/>
    <lineage>
        <taxon>Bacteria</taxon>
        <taxon>Pseudomonadati</taxon>
        <taxon>Pseudomonadota</taxon>
        <taxon>Betaproteobacteria</taxon>
        <taxon>Burkholderiales</taxon>
        <taxon>Oxalobacteraceae</taxon>
        <taxon>Undibacterium</taxon>
    </lineage>
</organism>
<dbReference type="InterPro" id="IPR004792">
    <property type="entry name" value="BaiN-like"/>
</dbReference>
<evidence type="ECO:0000313" key="7">
    <source>
        <dbReference type="EMBL" id="MFC3111360.1"/>
    </source>
</evidence>
<protein>
    <submittedName>
        <fullName evidence="7">TIGR03862 family flavoprotein</fullName>
    </submittedName>
</protein>
<dbReference type="Gene3D" id="3.50.50.60">
    <property type="entry name" value="FAD/NAD(P)-binding domain"/>
    <property type="match status" value="1"/>
</dbReference>
<feature type="region of interest" description="Disordered" evidence="4">
    <location>
        <begin position="142"/>
        <end position="168"/>
    </location>
</feature>
<dbReference type="Proteomes" id="UP001595530">
    <property type="component" value="Unassembled WGS sequence"/>
</dbReference>
<feature type="domain" description="RsdA/BaiN/AoA(So)-like insert" evidence="6">
    <location>
        <begin position="220"/>
        <end position="382"/>
    </location>
</feature>
<dbReference type="Gene3D" id="1.10.8.260">
    <property type="entry name" value="HI0933 insert domain-like"/>
    <property type="match status" value="1"/>
</dbReference>
<gene>
    <name evidence="7" type="ORF">ACFOFO_26030</name>
</gene>
<dbReference type="SUPFAM" id="SSF160996">
    <property type="entry name" value="HI0933 insert domain-like"/>
    <property type="match status" value="1"/>
</dbReference>
<comment type="cofactor">
    <cofactor evidence="1">
        <name>FAD</name>
        <dbReference type="ChEBI" id="CHEBI:57692"/>
    </cofactor>
</comment>
<feature type="compositionally biased region" description="Basic and acidic residues" evidence="4">
    <location>
        <begin position="143"/>
        <end position="168"/>
    </location>
</feature>
<accession>A0ABV7FCK2</accession>
<dbReference type="Pfam" id="PF03486">
    <property type="entry name" value="HI0933_like"/>
    <property type="match status" value="1"/>
</dbReference>
<dbReference type="InterPro" id="IPR055178">
    <property type="entry name" value="RsdA/BaiN/AoA(So)-like_dom"/>
</dbReference>
<evidence type="ECO:0000256" key="4">
    <source>
        <dbReference type="SAM" id="MobiDB-lite"/>
    </source>
</evidence>
<dbReference type="Pfam" id="PF22780">
    <property type="entry name" value="HI0933_like_1st"/>
    <property type="match status" value="1"/>
</dbReference>
<evidence type="ECO:0000256" key="1">
    <source>
        <dbReference type="ARBA" id="ARBA00001974"/>
    </source>
</evidence>
<dbReference type="InterPro" id="IPR036188">
    <property type="entry name" value="FAD/NAD-bd_sf"/>
</dbReference>
<dbReference type="NCBIfam" id="TIGR03862">
    <property type="entry name" value="flavo_PP4765"/>
    <property type="match status" value="1"/>
</dbReference>
<keyword evidence="8" id="KW-1185">Reference proteome</keyword>
<dbReference type="Gene3D" id="2.40.30.10">
    <property type="entry name" value="Translation factors"/>
    <property type="match status" value="1"/>
</dbReference>
<proteinExistence type="predicted"/>
<dbReference type="SUPFAM" id="SSF51905">
    <property type="entry name" value="FAD/NAD(P)-binding domain"/>
    <property type="match status" value="1"/>
</dbReference>
<dbReference type="InterPro" id="IPR057661">
    <property type="entry name" value="RsdA/BaiN/AoA(So)_Rossmann"/>
</dbReference>
<reference evidence="8" key="1">
    <citation type="journal article" date="2019" name="Int. J. Syst. Evol. Microbiol.">
        <title>The Global Catalogue of Microorganisms (GCM) 10K type strain sequencing project: providing services to taxonomists for standard genome sequencing and annotation.</title>
        <authorList>
            <consortium name="The Broad Institute Genomics Platform"/>
            <consortium name="The Broad Institute Genome Sequencing Center for Infectious Disease"/>
            <person name="Wu L."/>
            <person name="Ma J."/>
        </authorList>
    </citation>
    <scope>NUCLEOTIDE SEQUENCE [LARGE SCALE GENOMIC DNA]</scope>
    <source>
        <strain evidence="8">KCTC 42986</strain>
    </source>
</reference>
<dbReference type="InterPro" id="IPR023166">
    <property type="entry name" value="BaiN-like_dom_sf"/>
</dbReference>
<evidence type="ECO:0000256" key="2">
    <source>
        <dbReference type="ARBA" id="ARBA00022630"/>
    </source>
</evidence>
<dbReference type="RefSeq" id="WP_390321345.1">
    <property type="nucleotide sequence ID" value="NZ_JBHRTP010000111.1"/>
</dbReference>
<dbReference type="InterPro" id="IPR022460">
    <property type="entry name" value="Flavoprotein_PP4765"/>
</dbReference>
<dbReference type="EMBL" id="JBHRTP010000111">
    <property type="protein sequence ID" value="MFC3111360.1"/>
    <property type="molecule type" value="Genomic_DNA"/>
</dbReference>
<dbReference type="PANTHER" id="PTHR42887:SF1">
    <property type="entry name" value="BLR3961 PROTEIN"/>
    <property type="match status" value="1"/>
</dbReference>
<evidence type="ECO:0000259" key="6">
    <source>
        <dbReference type="Pfam" id="PF22780"/>
    </source>
</evidence>
<dbReference type="PANTHER" id="PTHR42887">
    <property type="entry name" value="OS12G0638800 PROTEIN"/>
    <property type="match status" value="1"/>
</dbReference>
<sequence length="461" mass="49163">MTPISQTVAIIGGGPAGLMAAEVLSQHGLRVDLYDAMPSVGRKFLLAGRGGMNLTHSEPLAPFLARYGARAQQVAPWLDGFGPDALRAWVHGLGIDTFVGSSGRVFPTDMKAAPLLRAWLHRLRAAGVGFHMRHRWLGWQDDDTQRDSERDSERDSQRGSNHGSDRGARALRFMTPHGEQTRQADAVVLALGGGSWARLGSDGAWVPLLAQQGVAVAPLQPANCGFEVGHAQQAGWSEHFRSRYAGQPVKSVALHYTDPNGQRQRRSGELMVSDRGVEGSLIYAISSVLREQINAAGAALIALDLAPDWPLQRVIDALARPRGARSMASHLQSRVNITGVKAGLLRELASAADYADPELLAHKIKALPLRLTAARPLDEAISSAGGVRFDALDAQLMLSALPGVFCAGEMLDWEAPTGGYLLTACFASGRAAAHGVLAWLAGKEQGGCATPRILDLGQTDD</sequence>
<dbReference type="PRINTS" id="PR00420">
    <property type="entry name" value="RNGMNOXGNASE"/>
</dbReference>
<evidence type="ECO:0000313" key="8">
    <source>
        <dbReference type="Proteomes" id="UP001595530"/>
    </source>
</evidence>
<name>A0ABV7FCK2_9BURK</name>
<evidence type="ECO:0000256" key="3">
    <source>
        <dbReference type="ARBA" id="ARBA00022827"/>
    </source>
</evidence>
<comment type="caution">
    <text evidence="7">The sequence shown here is derived from an EMBL/GenBank/DDBJ whole genome shotgun (WGS) entry which is preliminary data.</text>
</comment>